<organism evidence="2 3">
    <name type="scientific">Eiseniibacteriota bacterium</name>
    <dbReference type="NCBI Taxonomy" id="2212470"/>
    <lineage>
        <taxon>Bacteria</taxon>
        <taxon>Candidatus Eiseniibacteriota</taxon>
    </lineage>
</organism>
<feature type="region of interest" description="Disordered" evidence="1">
    <location>
        <begin position="202"/>
        <end position="248"/>
    </location>
</feature>
<proteinExistence type="predicted"/>
<evidence type="ECO:0000313" key="2">
    <source>
        <dbReference type="EMBL" id="TMQ71405.1"/>
    </source>
</evidence>
<protein>
    <submittedName>
        <fullName evidence="2">HEAT repeat domain-containing protein</fullName>
    </submittedName>
</protein>
<evidence type="ECO:0000256" key="1">
    <source>
        <dbReference type="SAM" id="MobiDB-lite"/>
    </source>
</evidence>
<dbReference type="Pfam" id="PF13646">
    <property type="entry name" value="HEAT_2"/>
    <property type="match status" value="1"/>
</dbReference>
<dbReference type="EMBL" id="VBPB01000165">
    <property type="protein sequence ID" value="TMQ71405.1"/>
    <property type="molecule type" value="Genomic_DNA"/>
</dbReference>
<accession>A0A538U6A1</accession>
<evidence type="ECO:0000313" key="3">
    <source>
        <dbReference type="Proteomes" id="UP000319771"/>
    </source>
</evidence>
<gene>
    <name evidence="2" type="ORF">E6K81_10185</name>
</gene>
<dbReference type="Gene3D" id="1.25.10.10">
    <property type="entry name" value="Leucine-rich Repeat Variant"/>
    <property type="match status" value="1"/>
</dbReference>
<dbReference type="InterPro" id="IPR016024">
    <property type="entry name" value="ARM-type_fold"/>
</dbReference>
<sequence>MSDDAYTQGKPFDVLNSRGLAGKKEYVSGLERRRDEQAISLLVECLCDESWYLRDQAEQALSRIGASVAPVLLPLLEQGLWYTRGSVARVLGRFGYRPGVPGLLNLGEDANETVAAAACDALVAIGRNGGTISIAQALHRLAPDVRRRRFGEIAARDRHLADRVERMLLNDELMSAEGGESLNDESPVVRAAEDGLEWEVLTGPPASPKRPRGGPGRGPCAATTRSIPPDCASSPTRRPACGHSAPSCRRWRGRWPWWARARRRATGSTRRPGSPTISRAWGWSW</sequence>
<reference evidence="2 3" key="1">
    <citation type="journal article" date="2019" name="Nat. Microbiol.">
        <title>Mediterranean grassland soil C-N compound turnover is dependent on rainfall and depth, and is mediated by genomically divergent microorganisms.</title>
        <authorList>
            <person name="Diamond S."/>
            <person name="Andeer P.F."/>
            <person name="Li Z."/>
            <person name="Crits-Christoph A."/>
            <person name="Burstein D."/>
            <person name="Anantharaman K."/>
            <person name="Lane K.R."/>
            <person name="Thomas B.C."/>
            <person name="Pan C."/>
            <person name="Northen T.R."/>
            <person name="Banfield J.F."/>
        </authorList>
    </citation>
    <scope>NUCLEOTIDE SEQUENCE [LARGE SCALE GENOMIC DNA]</scope>
    <source>
        <strain evidence="2">WS_11</strain>
    </source>
</reference>
<dbReference type="Proteomes" id="UP000319771">
    <property type="component" value="Unassembled WGS sequence"/>
</dbReference>
<name>A0A538U6A1_UNCEI</name>
<comment type="caution">
    <text evidence="2">The sequence shown here is derived from an EMBL/GenBank/DDBJ whole genome shotgun (WGS) entry which is preliminary data.</text>
</comment>
<dbReference type="AlphaFoldDB" id="A0A538U6A1"/>
<dbReference type="SUPFAM" id="SSF48371">
    <property type="entry name" value="ARM repeat"/>
    <property type="match status" value="1"/>
</dbReference>
<feature type="region of interest" description="Disordered" evidence="1">
    <location>
        <begin position="266"/>
        <end position="285"/>
    </location>
</feature>
<dbReference type="InterPro" id="IPR011989">
    <property type="entry name" value="ARM-like"/>
</dbReference>